<evidence type="ECO:0000256" key="2">
    <source>
        <dbReference type="PROSITE-ProRule" id="PRU00335"/>
    </source>
</evidence>
<dbReference type="PANTHER" id="PTHR43479">
    <property type="entry name" value="ACREF/ENVCD OPERON REPRESSOR-RELATED"/>
    <property type="match status" value="1"/>
</dbReference>
<dbReference type="SUPFAM" id="SSF46689">
    <property type="entry name" value="Homeodomain-like"/>
    <property type="match status" value="1"/>
</dbReference>
<protein>
    <submittedName>
        <fullName evidence="4">Transcriptional regulator, TetR family</fullName>
    </submittedName>
</protein>
<feature type="DNA-binding region" description="H-T-H motif" evidence="2">
    <location>
        <begin position="31"/>
        <end position="50"/>
    </location>
</feature>
<dbReference type="PROSITE" id="PS50977">
    <property type="entry name" value="HTH_TETR_2"/>
    <property type="match status" value="1"/>
</dbReference>
<dbReference type="GO" id="GO:0003677">
    <property type="term" value="F:DNA binding"/>
    <property type="evidence" value="ECO:0007669"/>
    <property type="project" value="UniProtKB-UniRule"/>
</dbReference>
<keyword evidence="1 2" id="KW-0238">DNA-binding</keyword>
<dbReference type="InterPro" id="IPR009057">
    <property type="entry name" value="Homeodomain-like_sf"/>
</dbReference>
<dbReference type="Pfam" id="PF08359">
    <property type="entry name" value="TetR_C_4"/>
    <property type="match status" value="1"/>
</dbReference>
<reference evidence="5" key="1">
    <citation type="submission" date="2017-09" db="EMBL/GenBank/DDBJ databases">
        <authorList>
            <person name="Varghese N."/>
            <person name="Submissions S."/>
        </authorList>
    </citation>
    <scope>NUCLEOTIDE SEQUENCE [LARGE SCALE GENOMIC DNA]</scope>
    <source>
        <strain evidence="5">DSM 15103</strain>
    </source>
</reference>
<dbReference type="SUPFAM" id="SSF48498">
    <property type="entry name" value="Tetracyclin repressor-like, C-terminal domain"/>
    <property type="match status" value="1"/>
</dbReference>
<name>A0A285NEY3_9AQUI</name>
<evidence type="ECO:0000313" key="4">
    <source>
        <dbReference type="EMBL" id="SNZ08062.1"/>
    </source>
</evidence>
<sequence length="195" mass="22863">MRKRKSIEERKEEVFLAISQIIAERGLSEVSTVEVAKRLGVSQPAIYKYFKNKDEMIVYFLKHLKKLLDDILKKAEEGKTAKEKLEIIYKEHFKLLERTKILPRVVFSDVVHIGNPEKKSKLRDAVFQYREGIKKIIEEGIKKGEIKEIDPEFGVRIFIGSILSTTLVWMLKDMGYRVVDEIDMLMENLEKTLFK</sequence>
<evidence type="ECO:0000313" key="5">
    <source>
        <dbReference type="Proteomes" id="UP000219036"/>
    </source>
</evidence>
<dbReference type="InterPro" id="IPR050624">
    <property type="entry name" value="HTH-type_Tx_Regulator"/>
</dbReference>
<dbReference type="RefSeq" id="WP_097000315.1">
    <property type="nucleotide sequence ID" value="NZ_OBEI01000004.1"/>
</dbReference>
<dbReference type="EMBL" id="OBEI01000004">
    <property type="protein sequence ID" value="SNZ08062.1"/>
    <property type="molecule type" value="Genomic_DNA"/>
</dbReference>
<dbReference type="InterPro" id="IPR036271">
    <property type="entry name" value="Tet_transcr_reg_TetR-rel_C_sf"/>
</dbReference>
<dbReference type="Proteomes" id="UP000219036">
    <property type="component" value="Unassembled WGS sequence"/>
</dbReference>
<dbReference type="PANTHER" id="PTHR43479:SF11">
    <property type="entry name" value="ACREF_ENVCD OPERON REPRESSOR-RELATED"/>
    <property type="match status" value="1"/>
</dbReference>
<dbReference type="PROSITE" id="PS01081">
    <property type="entry name" value="HTH_TETR_1"/>
    <property type="match status" value="1"/>
</dbReference>
<gene>
    <name evidence="4" type="ORF">SAMN06265182_1140</name>
</gene>
<dbReference type="InterPro" id="IPR023772">
    <property type="entry name" value="DNA-bd_HTH_TetR-type_CS"/>
</dbReference>
<keyword evidence="5" id="KW-1185">Reference proteome</keyword>
<accession>A0A285NEY3</accession>
<evidence type="ECO:0000256" key="1">
    <source>
        <dbReference type="ARBA" id="ARBA00023125"/>
    </source>
</evidence>
<dbReference type="PRINTS" id="PR00455">
    <property type="entry name" value="HTHTETR"/>
</dbReference>
<dbReference type="Pfam" id="PF00440">
    <property type="entry name" value="TetR_N"/>
    <property type="match status" value="1"/>
</dbReference>
<dbReference type="AlphaFoldDB" id="A0A285NEY3"/>
<organism evidence="4 5">
    <name type="scientific">Persephonella hydrogeniphila</name>
    <dbReference type="NCBI Taxonomy" id="198703"/>
    <lineage>
        <taxon>Bacteria</taxon>
        <taxon>Pseudomonadati</taxon>
        <taxon>Aquificota</taxon>
        <taxon>Aquificia</taxon>
        <taxon>Aquificales</taxon>
        <taxon>Hydrogenothermaceae</taxon>
        <taxon>Persephonella</taxon>
    </lineage>
</organism>
<feature type="domain" description="HTH tetR-type" evidence="3">
    <location>
        <begin position="8"/>
        <end position="68"/>
    </location>
</feature>
<dbReference type="Gene3D" id="1.10.10.60">
    <property type="entry name" value="Homeodomain-like"/>
    <property type="match status" value="1"/>
</dbReference>
<dbReference type="InterPro" id="IPR001647">
    <property type="entry name" value="HTH_TetR"/>
</dbReference>
<dbReference type="OrthoDB" id="13453at2"/>
<proteinExistence type="predicted"/>
<dbReference type="InterPro" id="IPR013570">
    <property type="entry name" value="Tscrpt_reg_YsiA_C"/>
</dbReference>
<dbReference type="Gene3D" id="1.10.357.10">
    <property type="entry name" value="Tetracycline Repressor, domain 2"/>
    <property type="match status" value="1"/>
</dbReference>
<evidence type="ECO:0000259" key="3">
    <source>
        <dbReference type="PROSITE" id="PS50977"/>
    </source>
</evidence>